<evidence type="ECO:0000256" key="1">
    <source>
        <dbReference type="SAM" id="MobiDB-lite"/>
    </source>
</evidence>
<feature type="region of interest" description="Disordered" evidence="1">
    <location>
        <begin position="331"/>
        <end position="355"/>
    </location>
</feature>
<dbReference type="AlphaFoldDB" id="G0MME8"/>
<evidence type="ECO:0000313" key="3">
    <source>
        <dbReference type="Proteomes" id="UP000008068"/>
    </source>
</evidence>
<feature type="region of interest" description="Disordered" evidence="1">
    <location>
        <begin position="1"/>
        <end position="21"/>
    </location>
</feature>
<dbReference type="HOGENOM" id="CLU_482531_0_0_1"/>
<feature type="compositionally biased region" description="Basic and acidic residues" evidence="1">
    <location>
        <begin position="514"/>
        <end position="551"/>
    </location>
</feature>
<reference evidence="3" key="1">
    <citation type="submission" date="2011-07" db="EMBL/GenBank/DDBJ databases">
        <authorList>
            <consortium name="Caenorhabditis brenneri Sequencing and Analysis Consortium"/>
            <person name="Wilson R.K."/>
        </authorList>
    </citation>
    <scope>NUCLEOTIDE SEQUENCE [LARGE SCALE GENOMIC DNA]</scope>
    <source>
        <strain evidence="3">PB2801</strain>
    </source>
</reference>
<feature type="compositionally biased region" description="Polar residues" evidence="1">
    <location>
        <begin position="346"/>
        <end position="355"/>
    </location>
</feature>
<feature type="region of interest" description="Disordered" evidence="1">
    <location>
        <begin position="494"/>
        <end position="551"/>
    </location>
</feature>
<accession>G0MME8</accession>
<name>G0MME8_CAEBE</name>
<organism evidence="3">
    <name type="scientific">Caenorhabditis brenneri</name>
    <name type="common">Nematode worm</name>
    <dbReference type="NCBI Taxonomy" id="135651"/>
    <lineage>
        <taxon>Eukaryota</taxon>
        <taxon>Metazoa</taxon>
        <taxon>Ecdysozoa</taxon>
        <taxon>Nematoda</taxon>
        <taxon>Chromadorea</taxon>
        <taxon>Rhabditida</taxon>
        <taxon>Rhabditina</taxon>
        <taxon>Rhabditomorpha</taxon>
        <taxon>Rhabditoidea</taxon>
        <taxon>Rhabditidae</taxon>
        <taxon>Peloderinae</taxon>
        <taxon>Caenorhabditis</taxon>
    </lineage>
</organism>
<feature type="compositionally biased region" description="Low complexity" evidence="1">
    <location>
        <begin position="102"/>
        <end position="112"/>
    </location>
</feature>
<evidence type="ECO:0000313" key="2">
    <source>
        <dbReference type="EMBL" id="EGT37465.1"/>
    </source>
</evidence>
<dbReference type="EMBL" id="GL379802">
    <property type="protein sequence ID" value="EGT37465.1"/>
    <property type="molecule type" value="Genomic_DNA"/>
</dbReference>
<sequence length="565" mass="66765">MAQGFGYNPYFHKDEDDEIDSGFGRYQEDVEHSQNLVIHGFEDDFTDPVQFGPNYQEVPHEEHQFIAREESPVPQQFSQYENLNQWEYDEENRVEYQESVHQQESSKQMQQSEDQDYQVEYPQYPDNEFLIHQQMQNVVQQHQPTEEDEFQVPTQARANHPEVPHEEHQLVAREESPVSQQFLQYEEVAQWDYYETDNQVENQESPHQQEPSQQIQQLEDQDYQVEYPQYRDKGLLNHQQMPHVVQQQQPRQSHQMMPAPVCQMEHQVDDLSTTQVRPQQQRVQTVQQVNQQHQHEMDLFDAPQPQVQKTGPLFFSPLEHPLNGVSKWKNQERNQTVSKPGPPQHSQPMKQPMTSQVNGMSYQVVQQIAHQARPQQQKVSRVQPVNSQPSHFQNEMDSFTQSTLQNKEPNFQGQETSPLVFSPLQHPLNGVLKWAPVYPQAPLQKNAHNVQEQRSAPLKFSPMLHPITKAPVVINQQITQQTHHQVAVHLTQRVEEMEEPSQITENPRSRWHRLTQEEKKRSNIKRTENRQKKRIRDAQKAQEEKEKQENDALRKLNCLKKLWPL</sequence>
<keyword evidence="3" id="KW-1185">Reference proteome</keyword>
<gene>
    <name evidence="2" type="ORF">CAEBREN_14067</name>
</gene>
<dbReference type="Proteomes" id="UP000008068">
    <property type="component" value="Unassembled WGS sequence"/>
</dbReference>
<protein>
    <submittedName>
        <fullName evidence="2">Uncharacterized protein</fullName>
    </submittedName>
</protein>
<feature type="region of interest" description="Disordered" evidence="1">
    <location>
        <begin position="89"/>
        <end position="116"/>
    </location>
</feature>
<proteinExistence type="predicted"/>
<dbReference type="InParanoid" id="G0MME8"/>